<name>A0A0K1QFX2_9BACT</name>
<evidence type="ECO:0000313" key="7">
    <source>
        <dbReference type="EMBL" id="AKV04623.1"/>
    </source>
</evidence>
<dbReference type="Proteomes" id="UP000064967">
    <property type="component" value="Chromosome"/>
</dbReference>
<dbReference type="STRING" id="1391654.AKJ09_11286"/>
<sequence length="331" mass="35966">MNDSLAGMGNAPTAPIATGGPVPIDTRIPEQFHRVAANIRRVILGKDEVVARLLWAVAAQGHVLFRDVPGVGKTMLAKAFAASVDCTFKRIQFTPDLLPMDVSGSNVFDMRNKTFQFQPGPVFTNVLLADEINRAPPKTQSALLEVMEERQVTVEGTTHALAAPFIAIATMNPLEDEGTYALPAAQLDRFMMMLSVGYPAEEAEAKMLEVHLGQTPALASLEPVITKNDVLGWQAAVPRIYVSPEMRRYLVSVLRAIRSDDRNLRSVSPRSTIQLARACQARALFSGRPFVSVEDVKTLAPDVLGHRVMTSDSGVGRELVAQCVERVPAPA</sequence>
<dbReference type="GO" id="GO:0005524">
    <property type="term" value="F:ATP binding"/>
    <property type="evidence" value="ECO:0007669"/>
    <property type="project" value="UniProtKB-KW"/>
</dbReference>
<keyword evidence="2" id="KW-0067">ATP-binding</keyword>
<dbReference type="OrthoDB" id="9808397at2"/>
<evidence type="ECO:0000256" key="2">
    <source>
        <dbReference type="ARBA" id="ARBA00022840"/>
    </source>
</evidence>
<dbReference type="SUPFAM" id="SSF52540">
    <property type="entry name" value="P-loop containing nucleoside triphosphate hydrolases"/>
    <property type="match status" value="1"/>
</dbReference>
<dbReference type="InterPro" id="IPR050764">
    <property type="entry name" value="CbbQ/NirQ/NorQ/GpvN"/>
</dbReference>
<keyword evidence="1" id="KW-0547">Nucleotide-binding</keyword>
<dbReference type="Pfam" id="PF17863">
    <property type="entry name" value="AAA_lid_2"/>
    <property type="match status" value="1"/>
</dbReference>
<gene>
    <name evidence="7" type="ORF">AKJ09_11286</name>
</gene>
<evidence type="ECO:0000259" key="6">
    <source>
        <dbReference type="Pfam" id="PF17863"/>
    </source>
</evidence>
<dbReference type="AlphaFoldDB" id="A0A0K1QFX2"/>
<protein>
    <submittedName>
        <fullName evidence="7">MoxR-like ATPase</fullName>
    </submittedName>
</protein>
<feature type="domain" description="ATPase AAA-3" evidence="5">
    <location>
        <begin position="62"/>
        <end position="192"/>
    </location>
</feature>
<proteinExistence type="inferred from homology"/>
<reference evidence="7 8" key="1">
    <citation type="submission" date="2015-08" db="EMBL/GenBank/DDBJ databases">
        <authorList>
            <person name="Babu N.S."/>
            <person name="Beckwith C.J."/>
            <person name="Beseler K.G."/>
            <person name="Brison A."/>
            <person name="Carone J.V."/>
            <person name="Caskin T.P."/>
            <person name="Diamond M."/>
            <person name="Durham M.E."/>
            <person name="Foxe J.M."/>
            <person name="Go M."/>
            <person name="Henderson B.A."/>
            <person name="Jones I.B."/>
            <person name="McGettigan J.A."/>
            <person name="Micheletti S.J."/>
            <person name="Nasrallah M.E."/>
            <person name="Ortiz D."/>
            <person name="Piller C.R."/>
            <person name="Privatt S.R."/>
            <person name="Schneider S.L."/>
            <person name="Sharp S."/>
            <person name="Smith T.C."/>
            <person name="Stanton J.D."/>
            <person name="Ullery H.E."/>
            <person name="Wilson R.J."/>
            <person name="Serrano M.G."/>
            <person name="Buck G."/>
            <person name="Lee V."/>
            <person name="Wang Y."/>
            <person name="Carvalho R."/>
            <person name="Voegtly L."/>
            <person name="Shi R."/>
            <person name="Duckworth R."/>
            <person name="Johnson A."/>
            <person name="Loviza R."/>
            <person name="Walstead R."/>
            <person name="Shah Z."/>
            <person name="Kiflezghi M."/>
            <person name="Wade K."/>
            <person name="Ball S.L."/>
            <person name="Bradley K.W."/>
            <person name="Asai D.J."/>
            <person name="Bowman C.A."/>
            <person name="Russell D.A."/>
            <person name="Pope W.H."/>
            <person name="Jacobs-Sera D."/>
            <person name="Hendrix R.W."/>
            <person name="Hatfull G.F."/>
        </authorList>
    </citation>
    <scope>NUCLEOTIDE SEQUENCE [LARGE SCALE GENOMIC DNA]</scope>
    <source>
        <strain evidence="7 8">DSM 27648</strain>
    </source>
</reference>
<dbReference type="PANTHER" id="PTHR42759:SF5">
    <property type="entry name" value="METHANOL DEHYDROGENASE REGULATOR"/>
    <property type="match status" value="1"/>
</dbReference>
<evidence type="ECO:0000259" key="5">
    <source>
        <dbReference type="Pfam" id="PF07726"/>
    </source>
</evidence>
<comment type="similarity">
    <text evidence="3">Belongs to the MoxR family.</text>
</comment>
<dbReference type="GO" id="GO:0016887">
    <property type="term" value="F:ATP hydrolysis activity"/>
    <property type="evidence" value="ECO:0007669"/>
    <property type="project" value="InterPro"/>
</dbReference>
<dbReference type="Pfam" id="PF07726">
    <property type="entry name" value="AAA_3"/>
    <property type="match status" value="1"/>
</dbReference>
<evidence type="ECO:0000256" key="3">
    <source>
        <dbReference type="ARBA" id="ARBA00061607"/>
    </source>
</evidence>
<dbReference type="Gene3D" id="3.40.50.300">
    <property type="entry name" value="P-loop containing nucleotide triphosphate hydrolases"/>
    <property type="match status" value="1"/>
</dbReference>
<dbReference type="RefSeq" id="WP_146655213.1">
    <property type="nucleotide sequence ID" value="NZ_CP012333.1"/>
</dbReference>
<dbReference type="EMBL" id="CP012333">
    <property type="protein sequence ID" value="AKV04623.1"/>
    <property type="molecule type" value="Genomic_DNA"/>
</dbReference>
<evidence type="ECO:0000256" key="1">
    <source>
        <dbReference type="ARBA" id="ARBA00022741"/>
    </source>
</evidence>
<evidence type="ECO:0000256" key="4">
    <source>
        <dbReference type="SAM" id="MobiDB-lite"/>
    </source>
</evidence>
<dbReference type="PATRIC" id="fig|1391654.3.peg.11459"/>
<dbReference type="FunFam" id="3.40.50.300:FF:000640">
    <property type="entry name" value="MoxR family ATPase"/>
    <property type="match status" value="1"/>
</dbReference>
<dbReference type="InterPro" id="IPR011703">
    <property type="entry name" value="ATPase_AAA-3"/>
</dbReference>
<dbReference type="PIRSF" id="PIRSF002849">
    <property type="entry name" value="AAA_ATPase_chaperone_MoxR_prd"/>
    <property type="match status" value="1"/>
</dbReference>
<dbReference type="InterPro" id="IPR041628">
    <property type="entry name" value="ChlI/MoxR_AAA_lid"/>
</dbReference>
<dbReference type="PANTHER" id="PTHR42759">
    <property type="entry name" value="MOXR FAMILY PROTEIN"/>
    <property type="match status" value="1"/>
</dbReference>
<dbReference type="CDD" id="cd00009">
    <property type="entry name" value="AAA"/>
    <property type="match status" value="1"/>
</dbReference>
<keyword evidence="8" id="KW-1185">Reference proteome</keyword>
<organism evidence="7 8">
    <name type="scientific">Labilithrix luteola</name>
    <dbReference type="NCBI Taxonomy" id="1391654"/>
    <lineage>
        <taxon>Bacteria</taxon>
        <taxon>Pseudomonadati</taxon>
        <taxon>Myxococcota</taxon>
        <taxon>Polyangia</taxon>
        <taxon>Polyangiales</taxon>
        <taxon>Labilitrichaceae</taxon>
        <taxon>Labilithrix</taxon>
    </lineage>
</organism>
<dbReference type="InterPro" id="IPR027417">
    <property type="entry name" value="P-loop_NTPase"/>
</dbReference>
<evidence type="ECO:0000313" key="8">
    <source>
        <dbReference type="Proteomes" id="UP000064967"/>
    </source>
</evidence>
<feature type="domain" description="ChlI/MoxR AAA lid" evidence="6">
    <location>
        <begin position="266"/>
        <end position="309"/>
    </location>
</feature>
<dbReference type="Gene3D" id="1.10.8.80">
    <property type="entry name" value="Magnesium chelatase subunit I, C-Terminal domain"/>
    <property type="match status" value="1"/>
</dbReference>
<accession>A0A0K1QFX2</accession>
<feature type="region of interest" description="Disordered" evidence="4">
    <location>
        <begin position="1"/>
        <end position="22"/>
    </location>
</feature>
<dbReference type="KEGG" id="llu:AKJ09_11286"/>